<keyword evidence="2" id="KW-1185">Reference proteome</keyword>
<protein>
    <submittedName>
        <fullName evidence="1">Uncharacterized protein</fullName>
    </submittedName>
</protein>
<name>A0A1B9BA15_9BACI</name>
<accession>A0A1B9BA15</accession>
<dbReference type="AlphaFoldDB" id="A0A1B9BA15"/>
<dbReference type="EMBL" id="MAYT01000001">
    <property type="protein sequence ID" value="OCA92938.1"/>
    <property type="molecule type" value="Genomic_DNA"/>
</dbReference>
<reference evidence="2" key="1">
    <citation type="submission" date="2016-05" db="EMBL/GenBank/DDBJ databases">
        <authorList>
            <person name="Liu B."/>
            <person name="Wang J."/>
            <person name="Zhu Y."/>
            <person name="Liu G."/>
            <person name="Chen Q."/>
            <person name="Chen Z."/>
            <person name="Lan J."/>
            <person name="Che J."/>
            <person name="Ge C."/>
            <person name="Shi H."/>
            <person name="Pan Z."/>
            <person name="Liu X."/>
        </authorList>
    </citation>
    <scope>NUCLEOTIDE SEQUENCE [LARGE SCALE GENOMIC DNA]</scope>
    <source>
        <strain evidence="2">FJAT-27215</strain>
    </source>
</reference>
<comment type="caution">
    <text evidence="1">The sequence shown here is derived from an EMBL/GenBank/DDBJ whole genome shotgun (WGS) entry which is preliminary data.</text>
</comment>
<dbReference type="RefSeq" id="WP_065409394.1">
    <property type="nucleotide sequence ID" value="NZ_MAYT01000001.1"/>
</dbReference>
<dbReference type="Proteomes" id="UP000092578">
    <property type="component" value="Unassembled WGS sequence"/>
</dbReference>
<sequence length="101" mass="11949">MTEENNELKNSIQRFYDLLKKYPDSPDAAYDFVVYLRSFLKIQSKKPLPTIEIMTLLKKYKPNVFYALRKMAEKNIMLNILTELPMESEAAEEKIKRLLNS</sequence>
<proteinExistence type="predicted"/>
<organism evidence="1 2">
    <name type="scientific">Pseudobacillus wudalianchiensis</name>
    <dbReference type="NCBI Taxonomy" id="1743143"/>
    <lineage>
        <taxon>Bacteria</taxon>
        <taxon>Bacillati</taxon>
        <taxon>Bacillota</taxon>
        <taxon>Bacilli</taxon>
        <taxon>Bacillales</taxon>
        <taxon>Bacillaceae</taxon>
        <taxon>Pseudobacillus</taxon>
    </lineage>
</organism>
<gene>
    <name evidence="1" type="ORF">A8F95_04440</name>
</gene>
<evidence type="ECO:0000313" key="2">
    <source>
        <dbReference type="Proteomes" id="UP000092578"/>
    </source>
</evidence>
<evidence type="ECO:0000313" key="1">
    <source>
        <dbReference type="EMBL" id="OCA92938.1"/>
    </source>
</evidence>